<protein>
    <recommendedName>
        <fullName evidence="4 8">UDP-glucose 6-dehydrogenase</fullName>
        <ecNumber evidence="3 8">1.1.1.22</ecNumber>
    </recommendedName>
</protein>
<dbReference type="Pfam" id="PF03720">
    <property type="entry name" value="UDPG_MGDP_dh_C"/>
    <property type="match status" value="1"/>
</dbReference>
<evidence type="ECO:0000256" key="11">
    <source>
        <dbReference type="PIRSR" id="PIRSR500134-3"/>
    </source>
</evidence>
<dbReference type="PANTHER" id="PTHR43750">
    <property type="entry name" value="UDP-GLUCOSE 6-DEHYDROGENASE TUAD"/>
    <property type="match status" value="1"/>
</dbReference>
<feature type="binding site" evidence="10">
    <location>
        <position position="211"/>
    </location>
    <ligand>
        <name>substrate</name>
    </ligand>
</feature>
<feature type="binding site" evidence="11">
    <location>
        <position position="30"/>
    </location>
    <ligand>
        <name>NAD(+)</name>
        <dbReference type="ChEBI" id="CHEBI:57540"/>
    </ligand>
</feature>
<evidence type="ECO:0000256" key="6">
    <source>
        <dbReference type="ARBA" id="ARBA00023027"/>
    </source>
</evidence>
<evidence type="ECO:0000256" key="3">
    <source>
        <dbReference type="ARBA" id="ARBA00012954"/>
    </source>
</evidence>
<dbReference type="PANTHER" id="PTHR43750:SF3">
    <property type="entry name" value="UDP-GLUCOSE 6-DEHYDROGENASE TUAD"/>
    <property type="match status" value="1"/>
</dbReference>
<dbReference type="EC" id="1.1.1.22" evidence="3 8"/>
<dbReference type="SUPFAM" id="SSF51735">
    <property type="entry name" value="NAD(P)-binding Rossmann-fold domains"/>
    <property type="match status" value="1"/>
</dbReference>
<dbReference type="InterPro" id="IPR008927">
    <property type="entry name" value="6-PGluconate_DH-like_C_sf"/>
</dbReference>
<dbReference type="Gene3D" id="1.20.5.100">
    <property type="entry name" value="Cytochrome c1, transmembrane anchor, C-terminal"/>
    <property type="match status" value="1"/>
</dbReference>
<dbReference type="EMBL" id="AP019368">
    <property type="protein sequence ID" value="BBH54046.1"/>
    <property type="molecule type" value="Genomic_DNA"/>
</dbReference>
<evidence type="ECO:0000256" key="4">
    <source>
        <dbReference type="ARBA" id="ARBA00015132"/>
    </source>
</evidence>
<dbReference type="InterPro" id="IPR028357">
    <property type="entry name" value="UDPglc_DH_bac"/>
</dbReference>
<evidence type="ECO:0000256" key="1">
    <source>
        <dbReference type="ARBA" id="ARBA00004701"/>
    </source>
</evidence>
<dbReference type="OrthoDB" id="5292289at2"/>
<evidence type="ECO:0000313" key="13">
    <source>
        <dbReference type="EMBL" id="BBH54046.1"/>
    </source>
</evidence>
<evidence type="ECO:0000256" key="8">
    <source>
        <dbReference type="PIRNR" id="PIRNR000124"/>
    </source>
</evidence>
<feature type="domain" description="UDP-glucose/GDP-mannose dehydrogenase C-terminal" evidence="12">
    <location>
        <begin position="321"/>
        <end position="425"/>
    </location>
</feature>
<dbReference type="InterPro" id="IPR036220">
    <property type="entry name" value="UDP-Glc/GDP-Man_DH_C_sf"/>
</dbReference>
<dbReference type="InterPro" id="IPR001732">
    <property type="entry name" value="UDP-Glc/GDP-Man_DH_N"/>
</dbReference>
<dbReference type="AlphaFoldDB" id="A0A4P2VL61"/>
<dbReference type="SMART" id="SM00984">
    <property type="entry name" value="UDPG_MGDP_dh_C"/>
    <property type="match status" value="1"/>
</dbReference>
<keyword evidence="6 8" id="KW-0520">NAD</keyword>
<comment type="similarity">
    <text evidence="2 8">Belongs to the UDP-glucose/GDP-mannose dehydrogenase family.</text>
</comment>
<dbReference type="InterPro" id="IPR014026">
    <property type="entry name" value="UDP-Glc/GDP-Man_DH_dimer"/>
</dbReference>
<dbReference type="InterPro" id="IPR014027">
    <property type="entry name" value="UDP-Glc/GDP-Man_DH_C"/>
</dbReference>
<sequence length="444" mass="50157">MNICLIGAGYVGLVSAVCFAEMGHNVICVDKDEHKISLLNQGIVPIYEPGLLELMNINVEAGRLYFTENISEAIKESLFIFIAVGTPQDEDGSADLRHVLSVAEIIGREINSFKIIVNKSTVPVGTAKNVKNIIISEIQKRRIDNIDFDIVSNPEFLKEGDAINDFMRPDRIIIGVERKDSEELMKELYFHFVKNGNPIIFMDIKSAELTKYASNAMLATRISFMNELSSLCDIIGADIEKIRIGIGTDKRIGMSFLYSGLGYGGSCFPKDVQALSKTMKDFHLNPNLLNAVESINKEQRIRFLKKIITRFENNIVGKTFTVWGLSFKPKTDDIRESPAAHLINMLTDAGAHVNVSDPEALKYSNLCLRNLESISLFKDKYLSLKDSEALVIATEWSQYRNPDFELMKLNMKRNIIFDGRNQFEPEKMTQLGWEYHCIGRSNEM</sequence>
<evidence type="ECO:0000259" key="12">
    <source>
        <dbReference type="SMART" id="SM00984"/>
    </source>
</evidence>
<gene>
    <name evidence="13" type="ORF">JCM31447_25030</name>
</gene>
<evidence type="ECO:0000256" key="2">
    <source>
        <dbReference type="ARBA" id="ARBA00006601"/>
    </source>
</evidence>
<organism evidence="13 14">
    <name type="scientific">Fluviispira sanaruensis</name>
    <dbReference type="NCBI Taxonomy" id="2493639"/>
    <lineage>
        <taxon>Bacteria</taxon>
        <taxon>Pseudomonadati</taxon>
        <taxon>Bdellovibrionota</taxon>
        <taxon>Oligoflexia</taxon>
        <taxon>Silvanigrellales</taxon>
        <taxon>Silvanigrellaceae</taxon>
        <taxon>Fluviispira</taxon>
    </lineage>
</organism>
<dbReference type="GO" id="GO:0051287">
    <property type="term" value="F:NAD binding"/>
    <property type="evidence" value="ECO:0007669"/>
    <property type="project" value="InterPro"/>
</dbReference>
<dbReference type="Proteomes" id="UP000291236">
    <property type="component" value="Chromosome"/>
</dbReference>
<feature type="binding site" evidence="11">
    <location>
        <position position="121"/>
    </location>
    <ligand>
        <name>NAD(+)</name>
        <dbReference type="ChEBI" id="CHEBI:57540"/>
    </ligand>
</feature>
<evidence type="ECO:0000256" key="5">
    <source>
        <dbReference type="ARBA" id="ARBA00023002"/>
    </source>
</evidence>
<feature type="binding site" evidence="10">
    <location>
        <begin position="256"/>
        <end position="260"/>
    </location>
    <ligand>
        <name>substrate</name>
    </ligand>
</feature>
<comment type="catalytic activity">
    <reaction evidence="7 8">
        <text>UDP-alpha-D-glucose + 2 NAD(+) + H2O = UDP-alpha-D-glucuronate + 2 NADH + 3 H(+)</text>
        <dbReference type="Rhea" id="RHEA:23596"/>
        <dbReference type="ChEBI" id="CHEBI:15377"/>
        <dbReference type="ChEBI" id="CHEBI:15378"/>
        <dbReference type="ChEBI" id="CHEBI:57540"/>
        <dbReference type="ChEBI" id="CHEBI:57945"/>
        <dbReference type="ChEBI" id="CHEBI:58052"/>
        <dbReference type="ChEBI" id="CHEBI:58885"/>
        <dbReference type="EC" id="1.1.1.22"/>
    </reaction>
</comment>
<dbReference type="PIRSF" id="PIRSF000124">
    <property type="entry name" value="UDPglc_GDPman_dh"/>
    <property type="match status" value="1"/>
</dbReference>
<feature type="binding site" evidence="11">
    <location>
        <position position="335"/>
    </location>
    <ligand>
        <name>NAD(+)</name>
        <dbReference type="ChEBI" id="CHEBI:57540"/>
    </ligand>
</feature>
<feature type="binding site" evidence="10">
    <location>
        <position position="328"/>
    </location>
    <ligand>
        <name>substrate</name>
    </ligand>
</feature>
<dbReference type="PIRSF" id="PIRSF500134">
    <property type="entry name" value="UDPglc_DH_bac"/>
    <property type="match status" value="1"/>
</dbReference>
<dbReference type="UniPathway" id="UPA00038">
    <property type="reaction ID" value="UER00491"/>
</dbReference>
<evidence type="ECO:0000256" key="9">
    <source>
        <dbReference type="PIRSR" id="PIRSR500134-1"/>
    </source>
</evidence>
<feature type="active site" description="Nucleophile" evidence="9">
    <location>
        <position position="267"/>
    </location>
</feature>
<feature type="binding site" evidence="11">
    <location>
        <position position="159"/>
    </location>
    <ligand>
        <name>NAD(+)</name>
        <dbReference type="ChEBI" id="CHEBI:57540"/>
    </ligand>
</feature>
<comment type="pathway">
    <text evidence="1">Nucleotide-sugar biosynthesis; UDP-alpha-D-glucuronate biosynthesis; UDP-alpha-D-glucuronate from UDP-alpha-D-glucose: step 1/1.</text>
</comment>
<dbReference type="GO" id="GO:0000271">
    <property type="term" value="P:polysaccharide biosynthetic process"/>
    <property type="evidence" value="ECO:0007669"/>
    <property type="project" value="InterPro"/>
</dbReference>
<evidence type="ECO:0000313" key="14">
    <source>
        <dbReference type="Proteomes" id="UP000291236"/>
    </source>
</evidence>
<dbReference type="NCBIfam" id="TIGR03026">
    <property type="entry name" value="NDP-sugDHase"/>
    <property type="match status" value="1"/>
</dbReference>
<dbReference type="Pfam" id="PF03721">
    <property type="entry name" value="UDPG_MGDP_dh_N"/>
    <property type="match status" value="1"/>
</dbReference>
<dbReference type="InterPro" id="IPR036291">
    <property type="entry name" value="NAD(P)-bd_dom_sf"/>
</dbReference>
<dbReference type="InterPro" id="IPR017476">
    <property type="entry name" value="UDP-Glc/GDP-Man"/>
</dbReference>
<keyword evidence="5 8" id="KW-0560">Oxidoreductase</keyword>
<keyword evidence="14" id="KW-1185">Reference proteome</keyword>
<dbReference type="KEGG" id="sbf:JCM31447_25030"/>
<accession>A0A4P2VL61</accession>
<dbReference type="GO" id="GO:0003979">
    <property type="term" value="F:UDP-glucose 6-dehydrogenase activity"/>
    <property type="evidence" value="ECO:0007669"/>
    <property type="project" value="UniProtKB-EC"/>
</dbReference>
<feature type="binding site" evidence="11">
    <location>
        <position position="86"/>
    </location>
    <ligand>
        <name>NAD(+)</name>
        <dbReference type="ChEBI" id="CHEBI:57540"/>
    </ligand>
</feature>
<dbReference type="GO" id="GO:0006065">
    <property type="term" value="P:UDP-glucuronate biosynthetic process"/>
    <property type="evidence" value="ECO:0007669"/>
    <property type="project" value="UniProtKB-UniPathway"/>
</dbReference>
<dbReference type="Pfam" id="PF00984">
    <property type="entry name" value="UDPG_MGDP_dh"/>
    <property type="match status" value="1"/>
</dbReference>
<evidence type="ECO:0000256" key="7">
    <source>
        <dbReference type="ARBA" id="ARBA00047473"/>
    </source>
</evidence>
<evidence type="ECO:0000256" key="10">
    <source>
        <dbReference type="PIRSR" id="PIRSR500134-2"/>
    </source>
</evidence>
<name>A0A4P2VL61_FLUSA</name>
<feature type="binding site" evidence="10">
    <location>
        <position position="264"/>
    </location>
    <ligand>
        <name>substrate</name>
    </ligand>
</feature>
<feature type="binding site" evidence="11">
    <location>
        <position position="270"/>
    </location>
    <ligand>
        <name>NAD(+)</name>
        <dbReference type="ChEBI" id="CHEBI:57540"/>
    </ligand>
</feature>
<dbReference type="SUPFAM" id="SSF52413">
    <property type="entry name" value="UDP-glucose/GDP-mannose dehydrogenase C-terminal domain"/>
    <property type="match status" value="1"/>
</dbReference>
<reference evidence="13 14" key="1">
    <citation type="submission" date="2018-12" db="EMBL/GenBank/DDBJ databases">
        <title>Rubrispira sanarue gen. nov., sp., nov., a member of the order Silvanigrellales, isolated from a brackish lake in Hamamatsu Japan.</title>
        <authorList>
            <person name="Maejima Y."/>
            <person name="Iino T."/>
            <person name="Muraguchi Y."/>
            <person name="Fukuda K."/>
            <person name="Nojiri H."/>
            <person name="Ohkuma M."/>
            <person name="Moriuchi R."/>
            <person name="Dohra H."/>
            <person name="Kimbara K."/>
            <person name="Shintani M."/>
        </authorList>
    </citation>
    <scope>NUCLEOTIDE SEQUENCE [LARGE SCALE GENOMIC DNA]</scope>
    <source>
        <strain evidence="13 14">RF1110005</strain>
    </source>
</reference>
<feature type="binding site" evidence="10">
    <location>
        <begin position="156"/>
        <end position="159"/>
    </location>
    <ligand>
        <name>substrate</name>
    </ligand>
</feature>
<dbReference type="Gene3D" id="3.40.50.720">
    <property type="entry name" value="NAD(P)-binding Rossmann-like Domain"/>
    <property type="match status" value="2"/>
</dbReference>
<proteinExistence type="inferred from homology"/>
<dbReference type="RefSeq" id="WP_130611069.1">
    <property type="nucleotide sequence ID" value="NZ_AP019368.1"/>
</dbReference>
<dbReference type="SUPFAM" id="SSF48179">
    <property type="entry name" value="6-phosphogluconate dehydrogenase C-terminal domain-like"/>
    <property type="match status" value="1"/>
</dbReference>
<feature type="binding site" evidence="11">
    <location>
        <position position="35"/>
    </location>
    <ligand>
        <name>NAD(+)</name>
        <dbReference type="ChEBI" id="CHEBI:57540"/>
    </ligand>
</feature>